<gene>
    <name evidence="1" type="ORF">RFULGI_LOCUS3009</name>
</gene>
<evidence type="ECO:0000313" key="1">
    <source>
        <dbReference type="EMBL" id="CAG8513512.1"/>
    </source>
</evidence>
<protein>
    <submittedName>
        <fullName evidence="1">6573_t:CDS:1</fullName>
    </submittedName>
</protein>
<sequence length="102" mass="11696">MALIKMLEYFDNEHPIDLLFANADDSDAVEWEDAWKRLIEVNYMGNICTVMTVYKKMKERNFGQIAMDANVNSTISSKVITDLPPKQSTARSSCPVRVDMKF</sequence>
<keyword evidence="2" id="KW-1185">Reference proteome</keyword>
<reference evidence="1" key="1">
    <citation type="submission" date="2021-06" db="EMBL/GenBank/DDBJ databases">
        <authorList>
            <person name="Kallberg Y."/>
            <person name="Tangrot J."/>
            <person name="Rosling A."/>
        </authorList>
    </citation>
    <scope>NUCLEOTIDE SEQUENCE</scope>
    <source>
        <strain evidence="1">IN212</strain>
    </source>
</reference>
<dbReference type="Proteomes" id="UP000789396">
    <property type="component" value="Unassembled WGS sequence"/>
</dbReference>
<dbReference type="InterPro" id="IPR036291">
    <property type="entry name" value="NAD(P)-bd_dom_sf"/>
</dbReference>
<name>A0A9N9A1B3_9GLOM</name>
<dbReference type="EMBL" id="CAJVPZ010002467">
    <property type="protein sequence ID" value="CAG8513512.1"/>
    <property type="molecule type" value="Genomic_DNA"/>
</dbReference>
<accession>A0A9N9A1B3</accession>
<dbReference type="AlphaFoldDB" id="A0A9N9A1B3"/>
<comment type="caution">
    <text evidence="1">The sequence shown here is derived from an EMBL/GenBank/DDBJ whole genome shotgun (WGS) entry which is preliminary data.</text>
</comment>
<dbReference type="SUPFAM" id="SSF51735">
    <property type="entry name" value="NAD(P)-binding Rossmann-fold domains"/>
    <property type="match status" value="1"/>
</dbReference>
<feature type="non-terminal residue" evidence="1">
    <location>
        <position position="1"/>
    </location>
</feature>
<organism evidence="1 2">
    <name type="scientific">Racocetra fulgida</name>
    <dbReference type="NCBI Taxonomy" id="60492"/>
    <lineage>
        <taxon>Eukaryota</taxon>
        <taxon>Fungi</taxon>
        <taxon>Fungi incertae sedis</taxon>
        <taxon>Mucoromycota</taxon>
        <taxon>Glomeromycotina</taxon>
        <taxon>Glomeromycetes</taxon>
        <taxon>Diversisporales</taxon>
        <taxon>Gigasporaceae</taxon>
        <taxon>Racocetra</taxon>
    </lineage>
</organism>
<evidence type="ECO:0000313" key="2">
    <source>
        <dbReference type="Proteomes" id="UP000789396"/>
    </source>
</evidence>
<dbReference type="OrthoDB" id="2102561at2759"/>
<proteinExistence type="predicted"/>